<dbReference type="GO" id="GO:0005576">
    <property type="term" value="C:extracellular region"/>
    <property type="evidence" value="ECO:0007669"/>
    <property type="project" value="TreeGrafter"/>
</dbReference>
<accession>A0A9X1QPB1</accession>
<keyword evidence="1" id="KW-0812">Transmembrane</keyword>
<keyword evidence="3" id="KW-1185">Reference proteome</keyword>
<keyword evidence="1" id="KW-1133">Transmembrane helix</keyword>
<dbReference type="EMBL" id="JAKGSI010000001">
    <property type="protein sequence ID" value="MCF4005942.1"/>
    <property type="molecule type" value="Genomic_DNA"/>
</dbReference>
<comment type="caution">
    <text evidence="2">The sequence shown here is derived from an EMBL/GenBank/DDBJ whole genome shotgun (WGS) entry which is preliminary data.</text>
</comment>
<name>A0A9X1QPB1_9CORY</name>
<protein>
    <submittedName>
        <fullName evidence="2">Type VII secretion protein EccB</fullName>
    </submittedName>
</protein>
<evidence type="ECO:0000313" key="2">
    <source>
        <dbReference type="EMBL" id="MCF4005942.1"/>
    </source>
</evidence>
<dbReference type="InterPro" id="IPR044857">
    <property type="entry name" value="T7SS_EccB_R1"/>
</dbReference>
<feature type="transmembrane region" description="Helical" evidence="1">
    <location>
        <begin position="43"/>
        <end position="66"/>
    </location>
</feature>
<dbReference type="InterPro" id="IPR007795">
    <property type="entry name" value="T7SS_EccB"/>
</dbReference>
<dbReference type="Gene3D" id="3.30.2390.20">
    <property type="entry name" value="Type VII secretion system EccB, repeat 1 domain"/>
    <property type="match status" value="1"/>
</dbReference>
<dbReference type="PANTHER" id="PTHR40765:SF2">
    <property type="entry name" value="ESX-2 SECRETION SYSTEM ATPASE ECCB2"/>
    <property type="match status" value="1"/>
</dbReference>
<sequence>MADRLLSTSSAQVSGHRFLKRRVEHALVLGDARMIHDPLARRYRAALSGMILALLIGAGAGLMAVIRPAINPGEAPILRSDSGALFVRAGERIHPVANLATARLIAGSPEDPARISDSVLLREPLGPPLGIPDAPGVFAAGAVDELHWAACAEPAGVISVRARAEVRDLGAKEAVLVAPAGEGAGEGAADGAEWMLTGEGRRLLPPAESAEGRAVRRALRIDARTPRWTPPEAFLSATQELPPMSLPPGTLLRTEDGGWWLEHEGTVRFLSGLQAGILSDAGWPIRDVGRSYPAQQPDATGPGIDLPEAAPAWVDPAADTLCATGEAGIGRPVGAEGERGVELAGDSLAGRYAGPREGAVAVKSGGGLHMVSEWGTVHRVADAEAAAALGIDGKQARSAPWSVLRLLPQGAVLGRQHIPGVEP</sequence>
<dbReference type="RefSeq" id="WP_236117729.1">
    <property type="nucleotide sequence ID" value="NZ_JAKGSI010000001.1"/>
</dbReference>
<reference evidence="2" key="1">
    <citation type="submission" date="2022-01" db="EMBL/GenBank/DDBJ databases">
        <title>Corynebacterium sp. nov isolated from isolated from the feces of the greater white-fronted geese (Anser albifrons) at Poyang Lake, PR China.</title>
        <authorList>
            <person name="Liu Q."/>
        </authorList>
    </citation>
    <scope>NUCLEOTIDE SEQUENCE</scope>
    <source>
        <strain evidence="2">JCM 32435</strain>
    </source>
</reference>
<evidence type="ECO:0000313" key="3">
    <source>
        <dbReference type="Proteomes" id="UP001139336"/>
    </source>
</evidence>
<keyword evidence="1" id="KW-0472">Membrane</keyword>
<dbReference type="PANTHER" id="PTHR40765">
    <property type="entry name" value="ESX-2 SECRETION SYSTEM ATPASE ECCB2"/>
    <property type="match status" value="1"/>
</dbReference>
<gene>
    <name evidence="2" type="primary">eccB</name>
    <name evidence="2" type="ORF">L1O03_01965</name>
</gene>
<dbReference type="Proteomes" id="UP001139336">
    <property type="component" value="Unassembled WGS sequence"/>
</dbReference>
<organism evidence="2 3">
    <name type="scientific">Corynebacterium uropygiale</name>
    <dbReference type="NCBI Taxonomy" id="1775911"/>
    <lineage>
        <taxon>Bacteria</taxon>
        <taxon>Bacillati</taxon>
        <taxon>Actinomycetota</taxon>
        <taxon>Actinomycetes</taxon>
        <taxon>Mycobacteriales</taxon>
        <taxon>Corynebacteriaceae</taxon>
        <taxon>Corynebacterium</taxon>
    </lineage>
</organism>
<proteinExistence type="predicted"/>
<evidence type="ECO:0000256" key="1">
    <source>
        <dbReference type="SAM" id="Phobius"/>
    </source>
</evidence>
<dbReference type="Pfam" id="PF05108">
    <property type="entry name" value="T7SS_ESX1_EccB"/>
    <property type="match status" value="2"/>
</dbReference>
<dbReference type="NCBIfam" id="TIGR03919">
    <property type="entry name" value="T7SS_EccB"/>
    <property type="match status" value="1"/>
</dbReference>
<dbReference type="AlphaFoldDB" id="A0A9X1QPB1"/>